<reference evidence="2 3" key="1">
    <citation type="submission" date="2019-09" db="EMBL/GenBank/DDBJ databases">
        <title>Phylogeny of genus Pseudoclavibacter and closely related genus.</title>
        <authorList>
            <person name="Li Y."/>
        </authorList>
    </citation>
    <scope>NUCLEOTIDE SEQUENCE [LARGE SCALE GENOMIC DNA]</scope>
    <source>
        <strain evidence="2 3">DSM 23821</strain>
    </source>
</reference>
<evidence type="ECO:0000313" key="2">
    <source>
        <dbReference type="EMBL" id="KAB1656682.1"/>
    </source>
</evidence>
<dbReference type="RefSeq" id="WP_158040696.1">
    <property type="nucleotide sequence ID" value="NZ_JACCFV010000001.1"/>
</dbReference>
<organism evidence="2 3">
    <name type="scientific">Pseudoclavibacter chungangensis</name>
    <dbReference type="NCBI Taxonomy" id="587635"/>
    <lineage>
        <taxon>Bacteria</taxon>
        <taxon>Bacillati</taxon>
        <taxon>Actinomycetota</taxon>
        <taxon>Actinomycetes</taxon>
        <taxon>Micrococcales</taxon>
        <taxon>Microbacteriaceae</taxon>
        <taxon>Pseudoclavibacter</taxon>
    </lineage>
</organism>
<comment type="caution">
    <text evidence="2">The sequence shown here is derived from an EMBL/GenBank/DDBJ whole genome shotgun (WGS) entry which is preliminary data.</text>
</comment>
<proteinExistence type="predicted"/>
<evidence type="ECO:0000313" key="3">
    <source>
        <dbReference type="Proteomes" id="UP000467240"/>
    </source>
</evidence>
<name>A0A7J5BQT6_9MICO</name>
<dbReference type="Proteomes" id="UP000467240">
    <property type="component" value="Unassembled WGS sequence"/>
</dbReference>
<protein>
    <submittedName>
        <fullName evidence="2">Uncharacterized protein</fullName>
    </submittedName>
</protein>
<dbReference type="EMBL" id="WBJZ01000011">
    <property type="protein sequence ID" value="KAB1656682.1"/>
    <property type="molecule type" value="Genomic_DNA"/>
</dbReference>
<gene>
    <name evidence="2" type="ORF">F8O01_09850</name>
</gene>
<feature type="region of interest" description="Disordered" evidence="1">
    <location>
        <begin position="104"/>
        <end position="161"/>
    </location>
</feature>
<sequence>MVKVRGSILRRIDERSVQTHPNATKHSTGVWRVHTGQRVLGWVRYLGEARRSYALYYDGIDVDGRQAWCRNFETLDAAAAWAVQHAAEIVGHTRLLGPSRVRPLAGAEGATPPRSGVPTDGEAGAVRAERGHDRTPASTVGESARVDNGGGCRYVTGDVRP</sequence>
<keyword evidence="3" id="KW-1185">Reference proteome</keyword>
<evidence type="ECO:0000256" key="1">
    <source>
        <dbReference type="SAM" id="MobiDB-lite"/>
    </source>
</evidence>
<dbReference type="AlphaFoldDB" id="A0A7J5BQT6"/>
<accession>A0A7J5BQT6</accession>